<proteinExistence type="predicted"/>
<evidence type="ECO:0000256" key="3">
    <source>
        <dbReference type="SAM" id="Phobius"/>
    </source>
</evidence>
<dbReference type="InterPro" id="IPR051616">
    <property type="entry name" value="Cul2-RING_E3_ligase_SR"/>
</dbReference>
<dbReference type="PANTHER" id="PTHR46224">
    <property type="entry name" value="ANKYRIN REPEAT FAMILY PROTEIN"/>
    <property type="match status" value="1"/>
</dbReference>
<dbReference type="PRINTS" id="PR01415">
    <property type="entry name" value="ANKYRIN"/>
</dbReference>
<feature type="compositionally biased region" description="Low complexity" evidence="2">
    <location>
        <begin position="741"/>
        <end position="750"/>
    </location>
</feature>
<gene>
    <name evidence="4" type="ORF">FALBO_10677</name>
</gene>
<dbReference type="OrthoDB" id="5153871at2759"/>
<accession>A0A8H4P9K6</accession>
<dbReference type="SMART" id="SM00248">
    <property type="entry name" value="ANK"/>
    <property type="match status" value="5"/>
</dbReference>
<keyword evidence="5" id="KW-1185">Reference proteome</keyword>
<evidence type="ECO:0000313" key="5">
    <source>
        <dbReference type="Proteomes" id="UP000554235"/>
    </source>
</evidence>
<dbReference type="Pfam" id="PF00023">
    <property type="entry name" value="Ank"/>
    <property type="match status" value="1"/>
</dbReference>
<feature type="compositionally biased region" description="Basic and acidic residues" evidence="2">
    <location>
        <begin position="754"/>
        <end position="771"/>
    </location>
</feature>
<evidence type="ECO:0000256" key="1">
    <source>
        <dbReference type="PROSITE-ProRule" id="PRU00023"/>
    </source>
</evidence>
<feature type="transmembrane region" description="Helical" evidence="3">
    <location>
        <begin position="776"/>
        <end position="798"/>
    </location>
</feature>
<keyword evidence="3" id="KW-0472">Membrane</keyword>
<dbReference type="EMBL" id="JAADYS010001521">
    <property type="protein sequence ID" value="KAF4462513.1"/>
    <property type="molecule type" value="Genomic_DNA"/>
</dbReference>
<dbReference type="PROSITE" id="PS50297">
    <property type="entry name" value="ANK_REP_REGION"/>
    <property type="match status" value="2"/>
</dbReference>
<keyword evidence="3" id="KW-0812">Transmembrane</keyword>
<dbReference type="Pfam" id="PF12796">
    <property type="entry name" value="Ank_2"/>
    <property type="match status" value="1"/>
</dbReference>
<dbReference type="Proteomes" id="UP000554235">
    <property type="component" value="Unassembled WGS sequence"/>
</dbReference>
<feature type="repeat" description="ANK" evidence="1">
    <location>
        <begin position="244"/>
        <end position="271"/>
    </location>
</feature>
<dbReference type="InterPro" id="IPR002110">
    <property type="entry name" value="Ankyrin_rpt"/>
</dbReference>
<comment type="caution">
    <text evidence="4">The sequence shown here is derived from an EMBL/GenBank/DDBJ whole genome shotgun (WGS) entry which is preliminary data.</text>
</comment>
<dbReference type="SUPFAM" id="SSF48403">
    <property type="entry name" value="Ankyrin repeat"/>
    <property type="match status" value="1"/>
</dbReference>
<protein>
    <submittedName>
        <fullName evidence="4">Ankyrin repeat domain-containing 52</fullName>
    </submittedName>
</protein>
<dbReference type="AlphaFoldDB" id="A0A8H4P9K6"/>
<name>A0A8H4P9K6_9HYPO</name>
<reference evidence="4 5" key="1">
    <citation type="submission" date="2020-01" db="EMBL/GenBank/DDBJ databases">
        <title>Identification and distribution of gene clusters putatively required for synthesis of sphingolipid metabolism inhibitors in phylogenetically diverse species of the filamentous fungus Fusarium.</title>
        <authorList>
            <person name="Kim H.-S."/>
            <person name="Busman M."/>
            <person name="Brown D.W."/>
            <person name="Divon H."/>
            <person name="Uhlig S."/>
            <person name="Proctor R.H."/>
        </authorList>
    </citation>
    <scope>NUCLEOTIDE SEQUENCE [LARGE SCALE GENOMIC DNA]</scope>
    <source>
        <strain evidence="4 5">NRRL 20459</strain>
    </source>
</reference>
<feature type="region of interest" description="Disordered" evidence="2">
    <location>
        <begin position="734"/>
        <end position="771"/>
    </location>
</feature>
<dbReference type="PANTHER" id="PTHR46224:SF64">
    <property type="entry name" value="IQ MOTIF AND ANKYRIN REPEAT DOMAIN-CONTAINING PROTEIN 1"/>
    <property type="match status" value="1"/>
</dbReference>
<evidence type="ECO:0000313" key="4">
    <source>
        <dbReference type="EMBL" id="KAF4462513.1"/>
    </source>
</evidence>
<organism evidence="4 5">
    <name type="scientific">Fusarium albosuccineum</name>
    <dbReference type="NCBI Taxonomy" id="1237068"/>
    <lineage>
        <taxon>Eukaryota</taxon>
        <taxon>Fungi</taxon>
        <taxon>Dikarya</taxon>
        <taxon>Ascomycota</taxon>
        <taxon>Pezizomycotina</taxon>
        <taxon>Sordariomycetes</taxon>
        <taxon>Hypocreomycetidae</taxon>
        <taxon>Hypocreales</taxon>
        <taxon>Nectriaceae</taxon>
        <taxon>Fusarium</taxon>
        <taxon>Fusarium decemcellulare species complex</taxon>
    </lineage>
</organism>
<keyword evidence="1" id="KW-0040">ANK repeat</keyword>
<dbReference type="PROSITE" id="PS50088">
    <property type="entry name" value="ANK_REPEAT"/>
    <property type="match status" value="3"/>
</dbReference>
<keyword evidence="3" id="KW-1133">Transmembrane helix</keyword>
<dbReference type="Gene3D" id="1.25.40.20">
    <property type="entry name" value="Ankyrin repeat-containing domain"/>
    <property type="match status" value="1"/>
</dbReference>
<feature type="repeat" description="ANK" evidence="1">
    <location>
        <begin position="367"/>
        <end position="399"/>
    </location>
</feature>
<evidence type="ECO:0000256" key="2">
    <source>
        <dbReference type="SAM" id="MobiDB-lite"/>
    </source>
</evidence>
<sequence length="883" mass="98542">MAPQRETFCFTEEFEDGTLEAYSCGKGRFTEGTPNTDYHVCFGVCKAGISLDIQIYDFQLEQWLRTITPLKGDDGGFYASTTMDVLLPYYPALKNKFCVDKRGNQSFDALELFMCDFLQEGSIFGIFGFEHLHEHNILTDVHFHDIQNENYSVSKNFDRLDDLIDEVDEPHFTYPKSLKYECFGAMIRRFESSRAMEVPPMFASDDGTLDIRSLCVQTAFLPPFQAPIKYDFWNWDYDVPVGSLYWAAIAGNLEAVKILLDRGAILEGEDYFISATPLTVAASAGHLNIVRYLVERGANIDGNDSGSPLCRALKDLRIDVIKYLRSVGAKFFAAEFWNTYSKLSAFNQTLVAAVFAGHIVANLSEHERGSLLLQAAGYGYLEIVETLLDHGSDINQKCPWFPLHGVVPYGSADMSLPSADPCGAHYPENLPERCSEVGWYTSLAAALFHNQLGVARYLVRNGGFLTESEKEMRFSASFKFGEIDITPTLCDRLNQIRHCNTDPFESCYLADPSWLLQLEQHELIQRTLSLPTHSNETIDVEACLAAAAIREQERQKLGRRLLAKVKKSRQKILDARNSHSASAGLAAFVDRLGTSSRIWKKGTRTIRNVMDGPLPHDLSDVISSLQVADAMRSAVPPSELVCSKQEFVNDLHRWTVLVNPDEIPLFYEIVSCFWSLTPQAIDANGFSDAEARSFLQELVNNLVAKSGLFQSGYIGSSGTHRLQSLRRRYSSTSHSALLPDSSESSVGSSVLGDPRAHDMPPIEDPKPPDPEQRLEAAMRVTFLMAGAIFGAILIFLCLSRGGWKSPSLHIPDSANAVDWASNQILIRNCFILAMYLRLPFILGPKEFPKPDQGSVKAGDSAHLQHCYSHLWHTGASHILPRLS</sequence>
<feature type="repeat" description="ANK" evidence="1">
    <location>
        <begin position="273"/>
        <end position="305"/>
    </location>
</feature>
<dbReference type="InterPro" id="IPR036770">
    <property type="entry name" value="Ankyrin_rpt-contain_sf"/>
</dbReference>